<evidence type="ECO:0000313" key="2">
    <source>
        <dbReference type="EMBL" id="EDM78227.1"/>
    </source>
</evidence>
<reference evidence="2 3" key="1">
    <citation type="submission" date="2007-06" db="EMBL/GenBank/DDBJ databases">
        <authorList>
            <person name="Shimkets L."/>
            <person name="Ferriera S."/>
            <person name="Johnson J."/>
            <person name="Kravitz S."/>
            <person name="Beeson K."/>
            <person name="Sutton G."/>
            <person name="Rogers Y.-H."/>
            <person name="Friedman R."/>
            <person name="Frazier M."/>
            <person name="Venter J.C."/>
        </authorList>
    </citation>
    <scope>NUCLEOTIDE SEQUENCE [LARGE SCALE GENOMIC DNA]</scope>
    <source>
        <strain evidence="2 3">SIR-1</strain>
    </source>
</reference>
<protein>
    <submittedName>
        <fullName evidence="2">Uncharacterized protein</fullName>
    </submittedName>
</protein>
<feature type="compositionally biased region" description="Pro residues" evidence="1">
    <location>
        <begin position="95"/>
        <end position="104"/>
    </location>
</feature>
<dbReference type="RefSeq" id="WP_006972588.1">
    <property type="nucleotide sequence ID" value="NZ_ABCS01000033.1"/>
</dbReference>
<comment type="caution">
    <text evidence="2">The sequence shown here is derived from an EMBL/GenBank/DDBJ whole genome shotgun (WGS) entry which is preliminary data.</text>
</comment>
<name>A6G793_9BACT</name>
<evidence type="ECO:0000313" key="3">
    <source>
        <dbReference type="Proteomes" id="UP000005801"/>
    </source>
</evidence>
<organism evidence="2 3">
    <name type="scientific">Plesiocystis pacifica SIR-1</name>
    <dbReference type="NCBI Taxonomy" id="391625"/>
    <lineage>
        <taxon>Bacteria</taxon>
        <taxon>Pseudomonadati</taxon>
        <taxon>Myxococcota</taxon>
        <taxon>Polyangia</taxon>
        <taxon>Nannocystales</taxon>
        <taxon>Nannocystaceae</taxon>
        <taxon>Plesiocystis</taxon>
    </lineage>
</organism>
<dbReference type="AlphaFoldDB" id="A6G793"/>
<gene>
    <name evidence="2" type="ORF">PPSIR1_08581</name>
</gene>
<dbReference type="EMBL" id="ABCS01000033">
    <property type="protein sequence ID" value="EDM78227.1"/>
    <property type="molecule type" value="Genomic_DNA"/>
</dbReference>
<proteinExistence type="predicted"/>
<dbReference type="Proteomes" id="UP000005801">
    <property type="component" value="Unassembled WGS sequence"/>
</dbReference>
<sequence>MTEHLLHRPGPALALAFALALLGTACDLGPQLPLPGASAGAADTYAPIAEPPKGVTSFNQSATKEERSLAGLCEGLPPEDYEKCRDLLDNGGEGPPLPKPRSSR</sequence>
<keyword evidence="3" id="KW-1185">Reference proteome</keyword>
<evidence type="ECO:0000256" key="1">
    <source>
        <dbReference type="SAM" id="MobiDB-lite"/>
    </source>
</evidence>
<accession>A6G793</accession>
<feature type="region of interest" description="Disordered" evidence="1">
    <location>
        <begin position="83"/>
        <end position="104"/>
    </location>
</feature>